<evidence type="ECO:0000256" key="15">
    <source>
        <dbReference type="RuleBase" id="RU004106"/>
    </source>
</evidence>
<comment type="pathway">
    <text evidence="4 17">Amino-acid biosynthesis; L-valine biosynthesis; L-valine from pyruvate: step 4/4.</text>
</comment>
<evidence type="ECO:0000256" key="8">
    <source>
        <dbReference type="ARBA" id="ARBA00022605"/>
    </source>
</evidence>
<evidence type="ECO:0000256" key="9">
    <source>
        <dbReference type="ARBA" id="ARBA00022679"/>
    </source>
</evidence>
<dbReference type="AlphaFoldDB" id="A0A934KEF2"/>
<comment type="catalytic activity">
    <reaction evidence="13 17">
        <text>L-isoleucine + 2-oxoglutarate = (S)-3-methyl-2-oxopentanoate + L-glutamate</text>
        <dbReference type="Rhea" id="RHEA:24801"/>
        <dbReference type="ChEBI" id="CHEBI:16810"/>
        <dbReference type="ChEBI" id="CHEBI:29985"/>
        <dbReference type="ChEBI" id="CHEBI:35146"/>
        <dbReference type="ChEBI" id="CHEBI:58045"/>
        <dbReference type="EC" id="2.6.1.42"/>
    </reaction>
</comment>
<keyword evidence="7 17" id="KW-0032">Aminotransferase</keyword>
<dbReference type="NCBIfam" id="NF005146">
    <property type="entry name" value="PRK06606.1"/>
    <property type="match status" value="1"/>
</dbReference>
<dbReference type="Proteomes" id="UP000612893">
    <property type="component" value="Unassembled WGS sequence"/>
</dbReference>
<dbReference type="GO" id="GO:0004084">
    <property type="term" value="F:branched-chain-amino-acid transaminase activity"/>
    <property type="evidence" value="ECO:0007669"/>
    <property type="project" value="UniProtKB-EC"/>
</dbReference>
<comment type="pathway">
    <text evidence="5 17">Amino-acid biosynthesis; L-leucine biosynthesis; L-leucine from 3-methyl-2-oxobutanoate: step 4/4.</text>
</comment>
<comment type="caution">
    <text evidence="18">The sequence shown here is derived from an EMBL/GenBank/DDBJ whole genome shotgun (WGS) entry which is preliminary data.</text>
</comment>
<proteinExistence type="inferred from homology"/>
<dbReference type="GO" id="GO:0009082">
    <property type="term" value="P:branched-chain amino acid biosynthetic process"/>
    <property type="evidence" value="ECO:0007669"/>
    <property type="project" value="UniProtKB-KW"/>
</dbReference>
<comment type="cofactor">
    <cofactor evidence="1 16">
        <name>pyridoxal 5'-phosphate</name>
        <dbReference type="ChEBI" id="CHEBI:597326"/>
    </cofactor>
</comment>
<dbReference type="PANTHER" id="PTHR42743:SF4">
    <property type="entry name" value="BRANCHED-CHAIN-AMINO-ACID AMINOTRANSFERASE-RELATED"/>
    <property type="match status" value="1"/>
</dbReference>
<comment type="similarity">
    <text evidence="6 15">Belongs to the class-IV pyridoxal-phosphate-dependent aminotransferase family.</text>
</comment>
<keyword evidence="9 17" id="KW-0808">Transferase</keyword>
<name>A0A934KEF2_9BACT</name>
<dbReference type="PROSITE" id="PS00770">
    <property type="entry name" value="AA_TRANSFER_CLASS_4"/>
    <property type="match status" value="1"/>
</dbReference>
<dbReference type="NCBIfam" id="TIGR01122">
    <property type="entry name" value="ilvE_I"/>
    <property type="match status" value="1"/>
</dbReference>
<keyword evidence="10 16" id="KW-0663">Pyridoxal phosphate</keyword>
<gene>
    <name evidence="17" type="primary">ilvE</name>
    <name evidence="18" type="ORF">JF922_25760</name>
</gene>
<dbReference type="InterPro" id="IPR036038">
    <property type="entry name" value="Aminotransferase-like"/>
</dbReference>
<evidence type="ECO:0000256" key="6">
    <source>
        <dbReference type="ARBA" id="ARBA00009320"/>
    </source>
</evidence>
<dbReference type="PANTHER" id="PTHR42743">
    <property type="entry name" value="AMINO-ACID AMINOTRANSFERASE"/>
    <property type="match status" value="1"/>
</dbReference>
<keyword evidence="8 17" id="KW-0028">Amino-acid biosynthesis</keyword>
<evidence type="ECO:0000256" key="1">
    <source>
        <dbReference type="ARBA" id="ARBA00001933"/>
    </source>
</evidence>
<dbReference type="Gene3D" id="3.30.470.10">
    <property type="match status" value="1"/>
</dbReference>
<dbReference type="EC" id="2.6.1.42" evidence="17"/>
<evidence type="ECO:0000256" key="14">
    <source>
        <dbReference type="ARBA" id="ARBA00049229"/>
    </source>
</evidence>
<evidence type="ECO:0000256" key="17">
    <source>
        <dbReference type="RuleBase" id="RU364094"/>
    </source>
</evidence>
<dbReference type="Pfam" id="PF01063">
    <property type="entry name" value="Aminotran_4"/>
    <property type="match status" value="1"/>
</dbReference>
<dbReference type="InterPro" id="IPR018300">
    <property type="entry name" value="Aminotrans_IV_CS"/>
</dbReference>
<evidence type="ECO:0000256" key="3">
    <source>
        <dbReference type="ARBA" id="ARBA00004824"/>
    </source>
</evidence>
<comment type="function">
    <text evidence="2 17">Acts on leucine, isoleucine and valine.</text>
</comment>
<keyword evidence="11 17" id="KW-0100">Branched-chain amino acid biosynthesis</keyword>
<evidence type="ECO:0000256" key="5">
    <source>
        <dbReference type="ARBA" id="ARBA00005072"/>
    </source>
</evidence>
<dbReference type="InterPro" id="IPR043131">
    <property type="entry name" value="BCAT-like_N"/>
</dbReference>
<dbReference type="InterPro" id="IPR005785">
    <property type="entry name" value="B_amino_transI"/>
</dbReference>
<reference evidence="18" key="1">
    <citation type="submission" date="2020-10" db="EMBL/GenBank/DDBJ databases">
        <title>Ca. Dormibacterota MAGs.</title>
        <authorList>
            <person name="Montgomery K."/>
        </authorList>
    </citation>
    <scope>NUCLEOTIDE SEQUENCE [LARGE SCALE GENOMIC DNA]</scope>
    <source>
        <strain evidence="18">SC8812_S17_10</strain>
    </source>
</reference>
<accession>A0A934KEF2</accession>
<protein>
    <recommendedName>
        <fullName evidence="17">Branched-chain-amino-acid aminotransferase</fullName>
        <shortName evidence="17">BCAT</shortName>
        <ecNumber evidence="17">2.6.1.42</ecNumber>
    </recommendedName>
</protein>
<dbReference type="Gene3D" id="3.20.10.10">
    <property type="entry name" value="D-amino Acid Aminotransferase, subunit A, domain 2"/>
    <property type="match status" value="1"/>
</dbReference>
<keyword evidence="19" id="KW-1185">Reference proteome</keyword>
<dbReference type="InterPro" id="IPR033939">
    <property type="entry name" value="BCAT_family"/>
</dbReference>
<comment type="pathway">
    <text evidence="3 17">Amino-acid biosynthesis; L-isoleucine biosynthesis; L-isoleucine from 2-oxobutanoate: step 4/4.</text>
</comment>
<dbReference type="GO" id="GO:0008652">
    <property type="term" value="P:amino acid biosynthetic process"/>
    <property type="evidence" value="ECO:0007669"/>
    <property type="project" value="UniProtKB-KW"/>
</dbReference>
<dbReference type="InterPro" id="IPR043132">
    <property type="entry name" value="BCAT-like_C"/>
</dbReference>
<dbReference type="SUPFAM" id="SSF56752">
    <property type="entry name" value="D-aminoacid aminotransferase-like PLP-dependent enzymes"/>
    <property type="match status" value="1"/>
</dbReference>
<organism evidence="18 19">
    <name type="scientific">Candidatus Nephthysia bennettiae</name>
    <dbReference type="NCBI Taxonomy" id="3127016"/>
    <lineage>
        <taxon>Bacteria</taxon>
        <taxon>Bacillati</taxon>
        <taxon>Candidatus Dormiibacterota</taxon>
        <taxon>Candidatus Dormibacteria</taxon>
        <taxon>Candidatus Dormibacterales</taxon>
        <taxon>Candidatus Dormibacteraceae</taxon>
        <taxon>Candidatus Nephthysia</taxon>
    </lineage>
</organism>
<evidence type="ECO:0000256" key="12">
    <source>
        <dbReference type="ARBA" id="ARBA00048212"/>
    </source>
</evidence>
<evidence type="ECO:0000313" key="18">
    <source>
        <dbReference type="EMBL" id="MBJ7601468.1"/>
    </source>
</evidence>
<dbReference type="RefSeq" id="WP_338205709.1">
    <property type="nucleotide sequence ID" value="NZ_JAEKNR010000246.1"/>
</dbReference>
<evidence type="ECO:0000256" key="2">
    <source>
        <dbReference type="ARBA" id="ARBA00003109"/>
    </source>
</evidence>
<evidence type="ECO:0000256" key="7">
    <source>
        <dbReference type="ARBA" id="ARBA00022576"/>
    </source>
</evidence>
<dbReference type="CDD" id="cd01557">
    <property type="entry name" value="BCAT_beta_family"/>
    <property type="match status" value="1"/>
</dbReference>
<evidence type="ECO:0000313" key="19">
    <source>
        <dbReference type="Proteomes" id="UP000612893"/>
    </source>
</evidence>
<comment type="catalytic activity">
    <reaction evidence="12 17">
        <text>L-valine + 2-oxoglutarate = 3-methyl-2-oxobutanoate + L-glutamate</text>
        <dbReference type="Rhea" id="RHEA:24813"/>
        <dbReference type="ChEBI" id="CHEBI:11851"/>
        <dbReference type="ChEBI" id="CHEBI:16810"/>
        <dbReference type="ChEBI" id="CHEBI:29985"/>
        <dbReference type="ChEBI" id="CHEBI:57762"/>
        <dbReference type="EC" id="2.6.1.42"/>
    </reaction>
</comment>
<dbReference type="InterPro" id="IPR001544">
    <property type="entry name" value="Aminotrans_IV"/>
</dbReference>
<dbReference type="InterPro" id="IPR050571">
    <property type="entry name" value="Class-IV_PLP-Dep_Aminotrnsfr"/>
</dbReference>
<evidence type="ECO:0000256" key="10">
    <source>
        <dbReference type="ARBA" id="ARBA00022898"/>
    </source>
</evidence>
<evidence type="ECO:0000256" key="13">
    <source>
        <dbReference type="ARBA" id="ARBA00048798"/>
    </source>
</evidence>
<evidence type="ECO:0000256" key="16">
    <source>
        <dbReference type="RuleBase" id="RU004516"/>
    </source>
</evidence>
<sequence length="321" mass="36114">MSVQTKTTGKGAAQPEHPNSWIFFNGEFARYHDVRLGVMTHALHYGTGCFEGIRAYWNTKEEQLFLLQAPAHFSRLHDSAKILRMHLPYSVEELVETTLALLRRNDYRTDTYVRPLLFKSVEQIGVQLHGLPDAFLIYTSPFGNYVEIEAGIRCMVSSWRRVSDGSLPARAKVTGGYINSALAKSEAMENGFDEAIVLSHDGHVSEGSAENLFMLKDGVFATPPVTDDILEGITRNLLIRMIRDELGLPVIERSIDRTELYTCEELFLCGTGAQISPVIEVDHRKVGSGSVGEFTQELQQLYFGAVRSENAKYKDWSIRVY</sequence>
<dbReference type="FunFam" id="3.20.10.10:FF:000002">
    <property type="entry name" value="D-alanine aminotransferase"/>
    <property type="match status" value="1"/>
</dbReference>
<evidence type="ECO:0000256" key="11">
    <source>
        <dbReference type="ARBA" id="ARBA00023304"/>
    </source>
</evidence>
<dbReference type="EMBL" id="JAEKNR010000246">
    <property type="protein sequence ID" value="MBJ7601468.1"/>
    <property type="molecule type" value="Genomic_DNA"/>
</dbReference>
<evidence type="ECO:0000256" key="4">
    <source>
        <dbReference type="ARBA" id="ARBA00004931"/>
    </source>
</evidence>
<comment type="catalytic activity">
    <reaction evidence="14 17">
        <text>L-leucine + 2-oxoglutarate = 4-methyl-2-oxopentanoate + L-glutamate</text>
        <dbReference type="Rhea" id="RHEA:18321"/>
        <dbReference type="ChEBI" id="CHEBI:16810"/>
        <dbReference type="ChEBI" id="CHEBI:17865"/>
        <dbReference type="ChEBI" id="CHEBI:29985"/>
        <dbReference type="ChEBI" id="CHEBI:57427"/>
        <dbReference type="EC" id="2.6.1.42"/>
    </reaction>
</comment>